<protein>
    <submittedName>
        <fullName evidence="1">DUF2750 domain-containing protein</fullName>
    </submittedName>
</protein>
<dbReference type="RefSeq" id="WP_107509013.1">
    <property type="nucleotide sequence ID" value="NZ_JAAQPD010000019.1"/>
</dbReference>
<dbReference type="Proteomes" id="UP000681586">
    <property type="component" value="Unassembled WGS sequence"/>
</dbReference>
<reference evidence="1 2" key="1">
    <citation type="submission" date="2021-05" db="EMBL/GenBank/DDBJ databases">
        <title>Staphylococcus fleurettii isolated from lake water in First Nation community in Manitoba, Canada.</title>
        <authorList>
            <person name="Bashar S."/>
            <person name="Murdock A."/>
            <person name="Patidar R."/>
            <person name="Golding G."/>
            <person name="Farenhorst A."/>
            <person name="Kumar A."/>
        </authorList>
    </citation>
    <scope>NUCLEOTIDE SEQUENCE [LARGE SCALE GENOMIC DNA]</scope>
    <source>
        <strain evidence="1 2">SF002</strain>
    </source>
</reference>
<name>A0ABS5MMX0_9STAP</name>
<dbReference type="Pfam" id="PF11042">
    <property type="entry name" value="DUF2750"/>
    <property type="match status" value="1"/>
</dbReference>
<comment type="caution">
    <text evidence="1">The sequence shown here is derived from an EMBL/GenBank/DDBJ whole genome shotgun (WGS) entry which is preliminary data.</text>
</comment>
<organism evidence="1 2">
    <name type="scientific">Mammaliicoccus fleurettii</name>
    <dbReference type="NCBI Taxonomy" id="150056"/>
    <lineage>
        <taxon>Bacteria</taxon>
        <taxon>Bacillati</taxon>
        <taxon>Bacillota</taxon>
        <taxon>Bacilli</taxon>
        <taxon>Bacillales</taxon>
        <taxon>Staphylococcaceae</taxon>
        <taxon>Mammaliicoccus</taxon>
    </lineage>
</organism>
<sequence length="221" mass="25840">MAIQDMSMFKQILAKEKFYVVLIDRKILRDEASDIRLIWSKKEFAESYLEENNITLYDKIMDLDLDRFVTYEMDDILDEGDKFIIDKYESNKGIELEAISFIEEIMSELDDIRIEEFAEDICNETYVYGLTVKGQKQFIIVSEEEDASLPNMMTVWSTRKLAEKVRRDDFEEYDVIEVETGVFEEWLEDLKQENIALGINLKSGMIGTITDPKAVLKAMPC</sequence>
<proteinExistence type="predicted"/>
<evidence type="ECO:0000313" key="1">
    <source>
        <dbReference type="EMBL" id="MBS3697204.1"/>
    </source>
</evidence>
<dbReference type="EMBL" id="JAGXBM010000008">
    <property type="protein sequence ID" value="MBS3697204.1"/>
    <property type="molecule type" value="Genomic_DNA"/>
</dbReference>
<keyword evidence="2" id="KW-1185">Reference proteome</keyword>
<dbReference type="InterPro" id="IPR021284">
    <property type="entry name" value="DUF2750"/>
</dbReference>
<evidence type="ECO:0000313" key="2">
    <source>
        <dbReference type="Proteomes" id="UP000681586"/>
    </source>
</evidence>
<accession>A0ABS5MMX0</accession>
<gene>
    <name evidence="1" type="ORF">JJQ58_06965</name>
</gene>